<organism evidence="2 3">
    <name type="scientific">Microbulbifer okhotskensis</name>
    <dbReference type="NCBI Taxonomy" id="2926617"/>
    <lineage>
        <taxon>Bacteria</taxon>
        <taxon>Pseudomonadati</taxon>
        <taxon>Pseudomonadota</taxon>
        <taxon>Gammaproteobacteria</taxon>
        <taxon>Cellvibrionales</taxon>
        <taxon>Microbulbiferaceae</taxon>
        <taxon>Microbulbifer</taxon>
    </lineage>
</organism>
<dbReference type="Proteomes" id="UP001139028">
    <property type="component" value="Unassembled WGS sequence"/>
</dbReference>
<sequence>MNGNKVKIGIHAPKSPRPSRRDLCAH</sequence>
<keyword evidence="3" id="KW-1185">Reference proteome</keyword>
<dbReference type="EMBL" id="JALBWM010000023">
    <property type="protein sequence ID" value="MCO1334214.1"/>
    <property type="molecule type" value="Genomic_DNA"/>
</dbReference>
<gene>
    <name evidence="2" type="ORF">MO867_07635</name>
</gene>
<evidence type="ECO:0000313" key="2">
    <source>
        <dbReference type="EMBL" id="MCO1334214.1"/>
    </source>
</evidence>
<proteinExistence type="predicted"/>
<dbReference type="AlphaFoldDB" id="A0A9X2J5B7"/>
<protein>
    <submittedName>
        <fullName evidence="2">Uncharacterized protein</fullName>
    </submittedName>
</protein>
<accession>A0A9X2J5B7</accession>
<evidence type="ECO:0000313" key="3">
    <source>
        <dbReference type="Proteomes" id="UP001139028"/>
    </source>
</evidence>
<evidence type="ECO:0000256" key="1">
    <source>
        <dbReference type="SAM" id="MobiDB-lite"/>
    </source>
</evidence>
<name>A0A9X2J5B7_9GAMM</name>
<reference evidence="2" key="1">
    <citation type="journal article" date="2022" name="Arch. Microbiol.">
        <title>Microbulbifer okhotskensis sp. nov., isolated from a deep bottom sediment of the Okhotsk Sea.</title>
        <authorList>
            <person name="Romanenko L."/>
            <person name="Kurilenko V."/>
            <person name="Otstavnykh N."/>
            <person name="Velansky P."/>
            <person name="Isaeva M."/>
            <person name="Mikhailov V."/>
        </authorList>
    </citation>
    <scope>NUCLEOTIDE SEQUENCE</scope>
    <source>
        <strain evidence="2">OS29</strain>
    </source>
</reference>
<comment type="caution">
    <text evidence="2">The sequence shown here is derived from an EMBL/GenBank/DDBJ whole genome shotgun (WGS) entry which is preliminary data.</text>
</comment>
<feature type="region of interest" description="Disordered" evidence="1">
    <location>
        <begin position="1"/>
        <end position="26"/>
    </location>
</feature>